<protein>
    <recommendedName>
        <fullName evidence="4">Anti-sigma-D factor RsdA sigma factor binding region domain-containing protein</fullName>
    </recommendedName>
</protein>
<feature type="region of interest" description="Disordered" evidence="1">
    <location>
        <begin position="252"/>
        <end position="365"/>
    </location>
</feature>
<gene>
    <name evidence="2" type="ORF">GCM10022223_36280</name>
</gene>
<evidence type="ECO:0000313" key="2">
    <source>
        <dbReference type="EMBL" id="GAA3616542.1"/>
    </source>
</evidence>
<keyword evidence="3" id="KW-1185">Reference proteome</keyword>
<evidence type="ECO:0000313" key="3">
    <source>
        <dbReference type="Proteomes" id="UP001501074"/>
    </source>
</evidence>
<name>A0ABP6ZS82_9ACTN</name>
<sequence>MSTSPPQDETGQDLTGPDHPTADLSELAATDALLDRLASRTATDDDLLDPTAAALSLLLGEIDAETSADSAMAHLVEVLAGRPLYIDGPSHQIGQIDLTTAEAEPADTAGTDVQKPVPQDPDIAAATPITAARSKRWRVAASKISAPVAAASIAVMVVLGGGVSAAVAGDPMAPLNGVGRVVAKLPGVDSSGYARKDAQKELELAASLAASDPDGALEHWNKAQAILADLPASKKSDLLAQADAVAQQLAPAEPGVPGATPVSSVTTPSDGVTSDPAVTGTPVTATSTDETSEPTTSNGTDGASTPPTSSTSTDPTATTGPTTTSAPGTSTDAPGTQTTAPSTQASAAPSTASSAASPVDSAPEE</sequence>
<evidence type="ECO:0008006" key="4">
    <source>
        <dbReference type="Google" id="ProtNLM"/>
    </source>
</evidence>
<proteinExistence type="predicted"/>
<organism evidence="2 3">
    <name type="scientific">Kineosporia mesophila</name>
    <dbReference type="NCBI Taxonomy" id="566012"/>
    <lineage>
        <taxon>Bacteria</taxon>
        <taxon>Bacillati</taxon>
        <taxon>Actinomycetota</taxon>
        <taxon>Actinomycetes</taxon>
        <taxon>Kineosporiales</taxon>
        <taxon>Kineosporiaceae</taxon>
        <taxon>Kineosporia</taxon>
    </lineage>
</organism>
<feature type="compositionally biased region" description="Low complexity" evidence="1">
    <location>
        <begin position="284"/>
        <end position="365"/>
    </location>
</feature>
<accession>A0ABP6ZS82</accession>
<feature type="compositionally biased region" description="Polar residues" evidence="1">
    <location>
        <begin position="1"/>
        <end position="13"/>
    </location>
</feature>
<feature type="region of interest" description="Disordered" evidence="1">
    <location>
        <begin position="1"/>
        <end position="23"/>
    </location>
</feature>
<reference evidence="3" key="1">
    <citation type="journal article" date="2019" name="Int. J. Syst. Evol. Microbiol.">
        <title>The Global Catalogue of Microorganisms (GCM) 10K type strain sequencing project: providing services to taxonomists for standard genome sequencing and annotation.</title>
        <authorList>
            <consortium name="The Broad Institute Genomics Platform"/>
            <consortium name="The Broad Institute Genome Sequencing Center for Infectious Disease"/>
            <person name="Wu L."/>
            <person name="Ma J."/>
        </authorList>
    </citation>
    <scope>NUCLEOTIDE SEQUENCE [LARGE SCALE GENOMIC DNA]</scope>
    <source>
        <strain evidence="3">JCM 16902</strain>
    </source>
</reference>
<feature type="compositionally biased region" description="Polar residues" evidence="1">
    <location>
        <begin position="261"/>
        <end position="272"/>
    </location>
</feature>
<dbReference type="Proteomes" id="UP001501074">
    <property type="component" value="Unassembled WGS sequence"/>
</dbReference>
<evidence type="ECO:0000256" key="1">
    <source>
        <dbReference type="SAM" id="MobiDB-lite"/>
    </source>
</evidence>
<dbReference type="EMBL" id="BAAAZO010000006">
    <property type="protein sequence ID" value="GAA3616542.1"/>
    <property type="molecule type" value="Genomic_DNA"/>
</dbReference>
<comment type="caution">
    <text evidence="2">The sequence shown here is derived from an EMBL/GenBank/DDBJ whole genome shotgun (WGS) entry which is preliminary data.</text>
</comment>
<dbReference type="RefSeq" id="WP_231482707.1">
    <property type="nucleotide sequence ID" value="NZ_BAAAZO010000006.1"/>
</dbReference>